<evidence type="ECO:0000313" key="2">
    <source>
        <dbReference type="EMBL" id="GGU87891.1"/>
    </source>
</evidence>
<keyword evidence="3" id="KW-1185">Reference proteome</keyword>
<keyword evidence="1" id="KW-0732">Signal</keyword>
<organism evidence="2 3">
    <name type="scientific">Streptomyces albospinus</name>
    <dbReference type="NCBI Taxonomy" id="285515"/>
    <lineage>
        <taxon>Bacteria</taxon>
        <taxon>Bacillati</taxon>
        <taxon>Actinomycetota</taxon>
        <taxon>Actinomycetes</taxon>
        <taxon>Kitasatosporales</taxon>
        <taxon>Streptomycetaceae</taxon>
        <taxon>Streptomyces</taxon>
    </lineage>
</organism>
<accession>A0ABQ2VJZ1</accession>
<evidence type="ECO:0000256" key="1">
    <source>
        <dbReference type="SAM" id="SignalP"/>
    </source>
</evidence>
<feature type="chain" id="PRO_5047518156" evidence="1">
    <location>
        <begin position="32"/>
        <end position="134"/>
    </location>
</feature>
<proteinExistence type="predicted"/>
<name>A0ABQ2VJZ1_9ACTN</name>
<evidence type="ECO:0000313" key="3">
    <source>
        <dbReference type="Proteomes" id="UP000654471"/>
    </source>
</evidence>
<reference evidence="3" key="1">
    <citation type="journal article" date="2019" name="Int. J. Syst. Evol. Microbiol.">
        <title>The Global Catalogue of Microorganisms (GCM) 10K type strain sequencing project: providing services to taxonomists for standard genome sequencing and annotation.</title>
        <authorList>
            <consortium name="The Broad Institute Genomics Platform"/>
            <consortium name="The Broad Institute Genome Sequencing Center for Infectious Disease"/>
            <person name="Wu L."/>
            <person name="Ma J."/>
        </authorList>
    </citation>
    <scope>NUCLEOTIDE SEQUENCE [LARGE SCALE GENOMIC DNA]</scope>
    <source>
        <strain evidence="3">JCM 3399</strain>
    </source>
</reference>
<feature type="signal peptide" evidence="1">
    <location>
        <begin position="1"/>
        <end position="31"/>
    </location>
</feature>
<dbReference type="Proteomes" id="UP000654471">
    <property type="component" value="Unassembled WGS sequence"/>
</dbReference>
<protein>
    <submittedName>
        <fullName evidence="2">Uncharacterized protein</fullName>
    </submittedName>
</protein>
<sequence>MPSHARPKPSRVPRSVLRAGLVISAAGAAMAGGAAASAAPAHGSTAPRVSVLDPKNTSLTAALKYGSRGGLGPVKDIRLDPMNNTGVDPLANAVGTRVADFKPVSTAQVTGPVTNGGTLRTLPVTGQVMRTMPG</sequence>
<gene>
    <name evidence="2" type="ORF">GCM10010211_62710</name>
</gene>
<dbReference type="RefSeq" id="WP_189305687.1">
    <property type="nucleotide sequence ID" value="NZ_BMRP01000030.1"/>
</dbReference>
<dbReference type="EMBL" id="BMRP01000030">
    <property type="protein sequence ID" value="GGU87891.1"/>
    <property type="molecule type" value="Genomic_DNA"/>
</dbReference>
<comment type="caution">
    <text evidence="2">The sequence shown here is derived from an EMBL/GenBank/DDBJ whole genome shotgun (WGS) entry which is preliminary data.</text>
</comment>